<keyword evidence="3" id="KW-1185">Reference proteome</keyword>
<accession>A0A4R0X2V1</accession>
<comment type="caution">
    <text evidence="2">The sequence shown here is derived from an EMBL/GenBank/DDBJ whole genome shotgun (WGS) entry which is preliminary data.</text>
</comment>
<evidence type="ECO:0000313" key="2">
    <source>
        <dbReference type="EMBL" id="TCG02992.1"/>
    </source>
</evidence>
<dbReference type="Proteomes" id="UP000294200">
    <property type="component" value="Unassembled WGS sequence"/>
</dbReference>
<reference evidence="2 3" key="1">
    <citation type="submission" date="2017-02" db="EMBL/GenBank/DDBJ databases">
        <title>Paraburkholderia sophoroidis sp. nov. and Paraburkholderia steynii sp. nov. rhizobial symbionts of the fynbos legume Hypocalyptus sophoroides.</title>
        <authorList>
            <person name="Steenkamp E.T."/>
            <person name="Beukes C.W."/>
            <person name="Van Zyl E."/>
            <person name="Avontuur J."/>
            <person name="Chan W.Y."/>
            <person name="Hassen A."/>
            <person name="Palmer M."/>
            <person name="Mthombeni L."/>
            <person name="Phalane F."/>
            <person name="Sereme K."/>
            <person name="Venter S.N."/>
        </authorList>
    </citation>
    <scope>NUCLEOTIDE SEQUENCE [LARGE SCALE GENOMIC DNA]</scope>
    <source>
        <strain evidence="2 3">HC1.1ba</strain>
    </source>
</reference>
<dbReference type="AlphaFoldDB" id="A0A4R0X2V1"/>
<evidence type="ECO:0000259" key="1">
    <source>
        <dbReference type="Pfam" id="PF13546"/>
    </source>
</evidence>
<gene>
    <name evidence="2" type="ORF">BZM27_51750</name>
</gene>
<feature type="domain" description="Transposase IS701-like DDE" evidence="1">
    <location>
        <begin position="4"/>
        <end position="39"/>
    </location>
</feature>
<dbReference type="InterPro" id="IPR038721">
    <property type="entry name" value="IS701-like_DDE_dom"/>
</dbReference>
<proteinExistence type="predicted"/>
<protein>
    <recommendedName>
        <fullName evidence="1">Transposase IS701-like DDE domain-containing protein</fullName>
    </recommendedName>
</protein>
<organism evidence="2 3">
    <name type="scientific">Paraburkholderia steynii</name>
    <dbReference type="NCBI Taxonomy" id="1245441"/>
    <lineage>
        <taxon>Bacteria</taxon>
        <taxon>Pseudomonadati</taxon>
        <taxon>Pseudomonadota</taxon>
        <taxon>Betaproteobacteria</taxon>
        <taxon>Burkholderiales</taxon>
        <taxon>Burkholderiaceae</taxon>
        <taxon>Paraburkholderia</taxon>
    </lineage>
</organism>
<dbReference type="Pfam" id="PF13546">
    <property type="entry name" value="DDE_5"/>
    <property type="match status" value="1"/>
</dbReference>
<sequence length="40" mass="4399">MHAAEEAGYYWIIDDTGFPKKGKHSVGVARQYCGQLGKSV</sequence>
<name>A0A4R0X2V1_9BURK</name>
<dbReference type="EMBL" id="MWML01000573">
    <property type="protein sequence ID" value="TCG02992.1"/>
    <property type="molecule type" value="Genomic_DNA"/>
</dbReference>
<evidence type="ECO:0000313" key="3">
    <source>
        <dbReference type="Proteomes" id="UP000294200"/>
    </source>
</evidence>